<keyword evidence="2" id="KW-1185">Reference proteome</keyword>
<organism evidence="1 2">
    <name type="scientific">Gymnopilus junonius</name>
    <name type="common">Spectacular rustgill mushroom</name>
    <name type="synonym">Gymnopilus spectabilis subsp. junonius</name>
    <dbReference type="NCBI Taxonomy" id="109634"/>
    <lineage>
        <taxon>Eukaryota</taxon>
        <taxon>Fungi</taxon>
        <taxon>Dikarya</taxon>
        <taxon>Basidiomycota</taxon>
        <taxon>Agaricomycotina</taxon>
        <taxon>Agaricomycetes</taxon>
        <taxon>Agaricomycetidae</taxon>
        <taxon>Agaricales</taxon>
        <taxon>Agaricineae</taxon>
        <taxon>Hymenogastraceae</taxon>
        <taxon>Gymnopilus</taxon>
    </lineage>
</organism>
<name>A0A9P5NAN8_GYMJU</name>
<dbReference type="Proteomes" id="UP000724874">
    <property type="component" value="Unassembled WGS sequence"/>
</dbReference>
<comment type="caution">
    <text evidence="1">The sequence shown here is derived from an EMBL/GenBank/DDBJ whole genome shotgun (WGS) entry which is preliminary data.</text>
</comment>
<dbReference type="EMBL" id="JADNYJ010000275">
    <property type="protein sequence ID" value="KAF8872209.1"/>
    <property type="molecule type" value="Genomic_DNA"/>
</dbReference>
<proteinExistence type="predicted"/>
<evidence type="ECO:0000313" key="2">
    <source>
        <dbReference type="Proteomes" id="UP000724874"/>
    </source>
</evidence>
<reference evidence="1" key="1">
    <citation type="submission" date="2020-11" db="EMBL/GenBank/DDBJ databases">
        <authorList>
            <consortium name="DOE Joint Genome Institute"/>
            <person name="Ahrendt S."/>
            <person name="Riley R."/>
            <person name="Andreopoulos W."/>
            <person name="LaButti K."/>
            <person name="Pangilinan J."/>
            <person name="Ruiz-duenas F.J."/>
            <person name="Barrasa J.M."/>
            <person name="Sanchez-Garcia M."/>
            <person name="Camarero S."/>
            <person name="Miyauchi S."/>
            <person name="Serrano A."/>
            <person name="Linde D."/>
            <person name="Babiker R."/>
            <person name="Drula E."/>
            <person name="Ayuso-Fernandez I."/>
            <person name="Pacheco R."/>
            <person name="Padilla G."/>
            <person name="Ferreira P."/>
            <person name="Barriuso J."/>
            <person name="Kellner H."/>
            <person name="Castanera R."/>
            <person name="Alfaro M."/>
            <person name="Ramirez L."/>
            <person name="Pisabarro A.G."/>
            <person name="Kuo A."/>
            <person name="Tritt A."/>
            <person name="Lipzen A."/>
            <person name="He G."/>
            <person name="Yan M."/>
            <person name="Ng V."/>
            <person name="Cullen D."/>
            <person name="Martin F."/>
            <person name="Rosso M.-N."/>
            <person name="Henrissat B."/>
            <person name="Hibbett D."/>
            <person name="Martinez A.T."/>
            <person name="Grigoriev I.V."/>
        </authorList>
    </citation>
    <scope>NUCLEOTIDE SEQUENCE</scope>
    <source>
        <strain evidence="1">AH 44721</strain>
    </source>
</reference>
<protein>
    <submittedName>
        <fullName evidence="1">Uncharacterized protein</fullName>
    </submittedName>
</protein>
<dbReference type="AlphaFoldDB" id="A0A9P5NAN8"/>
<gene>
    <name evidence="1" type="ORF">CPB84DRAFT_1854587</name>
</gene>
<sequence>MLPPPPMADALQVVHVSSLVAALAKLNINISIEDLLKVIHDEDEARRVKLTTEASQCRAALSTLALQPTEATAGLKFTTVSKFIPKPPKPSNVDPLAKECRRRLLELTKQSFPDGKVPDPFTSA</sequence>
<accession>A0A9P5NAN8</accession>
<evidence type="ECO:0000313" key="1">
    <source>
        <dbReference type="EMBL" id="KAF8872209.1"/>
    </source>
</evidence>
<dbReference type="OrthoDB" id="3261852at2759"/>